<dbReference type="PANTHER" id="PTHR28092:SF1">
    <property type="entry name" value="FACTOR-INDUCED GENE 1 PROTEIN"/>
    <property type="match status" value="1"/>
</dbReference>
<dbReference type="AlphaFoldDB" id="A0A8H7KDS2"/>
<gene>
    <name evidence="3" type="ORF">IM811_002745</name>
</gene>
<name>A0A8H7KDS2_BIOOC</name>
<dbReference type="GO" id="GO:0016020">
    <property type="term" value="C:membrane"/>
    <property type="evidence" value="ECO:0007669"/>
    <property type="project" value="InterPro"/>
</dbReference>
<feature type="transmembrane region" description="Helical" evidence="2">
    <location>
        <begin position="200"/>
        <end position="222"/>
    </location>
</feature>
<proteinExistence type="predicted"/>
<evidence type="ECO:0000313" key="3">
    <source>
        <dbReference type="EMBL" id="KAF9747411.1"/>
    </source>
</evidence>
<dbReference type="Pfam" id="PF12351">
    <property type="entry name" value="Fig1"/>
    <property type="match status" value="1"/>
</dbReference>
<sequence>MSFPNMSSEMSPLLRSTSPDGSAVAGQQARRGPWAYLRGLVLIISTTSLAILLSGCTSSLNITRDLHILSLSYDTTSSQMASNQVLDAIFRDRISDNSNIKEVRVGYFGLCAVSNSDSFICSPRILDIAESLKFSGQTDPLNLLWLGNQLRSDAVSSTFVFLSAAILFATSIGALVASASSKSEGSASSTIFSIFLNRSLSFTCFAISMFFATSAAFTAALWQNLVGTTSSFLVKNLAFGAVVCHLGPAAVALGWTSFSLACCAFLTLLIPLGGRNTPAEQL</sequence>
<keyword evidence="2" id="KW-0472">Membrane</keyword>
<feature type="region of interest" description="Disordered" evidence="1">
    <location>
        <begin position="1"/>
        <end position="25"/>
    </location>
</feature>
<accession>A0A8H7KDS2</accession>
<keyword evidence="2" id="KW-1133">Transmembrane helix</keyword>
<feature type="transmembrane region" description="Helical" evidence="2">
    <location>
        <begin position="40"/>
        <end position="62"/>
    </location>
</feature>
<reference evidence="3" key="1">
    <citation type="submission" date="2020-10" db="EMBL/GenBank/DDBJ databases">
        <title>High-Quality Genome Resource of Clonostachys rosea strain S41 by Oxford Nanopore Long-Read Sequencing.</title>
        <authorList>
            <person name="Wang H."/>
        </authorList>
    </citation>
    <scope>NUCLEOTIDE SEQUENCE</scope>
    <source>
        <strain evidence="3">S41</strain>
    </source>
</reference>
<comment type="caution">
    <text evidence="3">The sequence shown here is derived from an EMBL/GenBank/DDBJ whole genome shotgun (WGS) entry which is preliminary data.</text>
</comment>
<dbReference type="GO" id="GO:0000747">
    <property type="term" value="P:conjugation with cellular fusion"/>
    <property type="evidence" value="ECO:0007669"/>
    <property type="project" value="TreeGrafter"/>
</dbReference>
<evidence type="ECO:0000256" key="2">
    <source>
        <dbReference type="SAM" id="Phobius"/>
    </source>
</evidence>
<evidence type="ECO:0000313" key="4">
    <source>
        <dbReference type="Proteomes" id="UP000616885"/>
    </source>
</evidence>
<dbReference type="Proteomes" id="UP000616885">
    <property type="component" value="Unassembled WGS sequence"/>
</dbReference>
<keyword evidence="2" id="KW-0812">Transmembrane</keyword>
<dbReference type="PANTHER" id="PTHR28092">
    <property type="entry name" value="FACTOR-INDUCED GENE 1 PROTEIN"/>
    <property type="match status" value="1"/>
</dbReference>
<evidence type="ECO:0000256" key="1">
    <source>
        <dbReference type="SAM" id="MobiDB-lite"/>
    </source>
</evidence>
<feature type="transmembrane region" description="Helical" evidence="2">
    <location>
        <begin position="237"/>
        <end position="270"/>
    </location>
</feature>
<feature type="transmembrane region" description="Helical" evidence="2">
    <location>
        <begin position="159"/>
        <end position="179"/>
    </location>
</feature>
<dbReference type="EMBL" id="JADCTT010000010">
    <property type="protein sequence ID" value="KAF9747411.1"/>
    <property type="molecule type" value="Genomic_DNA"/>
</dbReference>
<dbReference type="GO" id="GO:0043332">
    <property type="term" value="C:mating projection tip"/>
    <property type="evidence" value="ECO:0007669"/>
    <property type="project" value="TreeGrafter"/>
</dbReference>
<protein>
    <submittedName>
        <fullName evidence="3">Uncharacterized protein</fullName>
    </submittedName>
</protein>
<dbReference type="InterPro" id="IPR033481">
    <property type="entry name" value="Dni1/Fig1"/>
</dbReference>
<organism evidence="3 4">
    <name type="scientific">Bionectria ochroleuca</name>
    <name type="common">Gliocladium roseum</name>
    <dbReference type="NCBI Taxonomy" id="29856"/>
    <lineage>
        <taxon>Eukaryota</taxon>
        <taxon>Fungi</taxon>
        <taxon>Dikarya</taxon>
        <taxon>Ascomycota</taxon>
        <taxon>Pezizomycotina</taxon>
        <taxon>Sordariomycetes</taxon>
        <taxon>Hypocreomycetidae</taxon>
        <taxon>Hypocreales</taxon>
        <taxon>Bionectriaceae</taxon>
        <taxon>Clonostachys</taxon>
    </lineage>
</organism>
<feature type="compositionally biased region" description="Polar residues" evidence="1">
    <location>
        <begin position="1"/>
        <end position="20"/>
    </location>
</feature>